<evidence type="ECO:0000256" key="2">
    <source>
        <dbReference type="ARBA" id="ARBA00023125"/>
    </source>
</evidence>
<dbReference type="InterPro" id="IPR018062">
    <property type="entry name" value="HTH_AraC-typ_CS"/>
</dbReference>
<keyword evidence="3" id="KW-0804">Transcription</keyword>
<protein>
    <recommendedName>
        <fullName evidence="4">HTH araC/xylS-type domain-containing protein</fullName>
    </recommendedName>
</protein>
<dbReference type="InterPro" id="IPR037923">
    <property type="entry name" value="HTH-like"/>
</dbReference>
<dbReference type="InterPro" id="IPR020449">
    <property type="entry name" value="Tscrpt_reg_AraC-type_HTH"/>
</dbReference>
<dbReference type="GO" id="GO:0003700">
    <property type="term" value="F:DNA-binding transcription factor activity"/>
    <property type="evidence" value="ECO:0007669"/>
    <property type="project" value="InterPro"/>
</dbReference>
<dbReference type="InterPro" id="IPR018060">
    <property type="entry name" value="HTH_AraC"/>
</dbReference>
<evidence type="ECO:0000256" key="1">
    <source>
        <dbReference type="ARBA" id="ARBA00023015"/>
    </source>
</evidence>
<dbReference type="PANTHER" id="PTHR43280:SF28">
    <property type="entry name" value="HTH-TYPE TRANSCRIPTIONAL ACTIVATOR RHAS"/>
    <property type="match status" value="1"/>
</dbReference>
<dbReference type="SUPFAM" id="SSF51215">
    <property type="entry name" value="Regulatory protein AraC"/>
    <property type="match status" value="1"/>
</dbReference>
<dbReference type="EMBL" id="UINC01051230">
    <property type="protein sequence ID" value="SVB65125.1"/>
    <property type="molecule type" value="Genomic_DNA"/>
</dbReference>
<dbReference type="PANTHER" id="PTHR43280">
    <property type="entry name" value="ARAC-FAMILY TRANSCRIPTIONAL REGULATOR"/>
    <property type="match status" value="1"/>
</dbReference>
<dbReference type="Pfam" id="PF12833">
    <property type="entry name" value="HTH_18"/>
    <property type="match status" value="1"/>
</dbReference>
<evidence type="ECO:0000313" key="5">
    <source>
        <dbReference type="EMBL" id="SVB65125.1"/>
    </source>
</evidence>
<feature type="non-terminal residue" evidence="5">
    <location>
        <position position="1"/>
    </location>
</feature>
<dbReference type="SUPFAM" id="SSF55785">
    <property type="entry name" value="PYP-like sensor domain (PAS domain)"/>
    <property type="match status" value="1"/>
</dbReference>
<dbReference type="PROSITE" id="PS01124">
    <property type="entry name" value="HTH_ARAC_FAMILY_2"/>
    <property type="match status" value="1"/>
</dbReference>
<keyword evidence="2" id="KW-0238">DNA-binding</keyword>
<name>A0A382FRC9_9ZZZZ</name>
<sequence>WPKEKKERKNKVKLQVSDCAVSAEHSQKYSVDQPEGTNEYTFIHFQGPALTKTASGLTEVEAGACLLLSPQQPHFCRGSGERWSSDLLTFSGPAAEKLAQSTGFPMNEVFYPYRTHFIPSLFEKIKAERERRDQNWNRIVSLVLEEFIIKLSRYAKEDLSRFSSDHSHVLREVRAEVHERMVEHWSIDQMARLANLSTSRFAALFKNEFGVSPTEDLIRQRIDRAKTLLSNARVSVKEISVECGFESVHYFHRAFKKRVGVTPKHYHKMRNPTAQSRLRTDFTLDELSLGSDFGGTILLKDGEIFFRGDSDDWAEFLGWSAAQLADKPFMNFAEPEDMVIVRETLGQITQGQDVRDVTIRLVKKGGGNRVIEFSAINKGATWFWFARKLPDDHPVPPRV</sequence>
<organism evidence="5">
    <name type="scientific">marine metagenome</name>
    <dbReference type="NCBI Taxonomy" id="408172"/>
    <lineage>
        <taxon>unclassified sequences</taxon>
        <taxon>metagenomes</taxon>
        <taxon>ecological metagenomes</taxon>
    </lineage>
</organism>
<dbReference type="InterPro" id="IPR009057">
    <property type="entry name" value="Homeodomain-like_sf"/>
</dbReference>
<evidence type="ECO:0000259" key="4">
    <source>
        <dbReference type="PROSITE" id="PS01124"/>
    </source>
</evidence>
<dbReference type="SUPFAM" id="SSF46689">
    <property type="entry name" value="Homeodomain-like"/>
    <property type="match status" value="2"/>
</dbReference>
<dbReference type="InterPro" id="IPR035965">
    <property type="entry name" value="PAS-like_dom_sf"/>
</dbReference>
<evidence type="ECO:0000256" key="3">
    <source>
        <dbReference type="ARBA" id="ARBA00023163"/>
    </source>
</evidence>
<dbReference type="GO" id="GO:0043565">
    <property type="term" value="F:sequence-specific DNA binding"/>
    <property type="evidence" value="ECO:0007669"/>
    <property type="project" value="InterPro"/>
</dbReference>
<reference evidence="5" key="1">
    <citation type="submission" date="2018-05" db="EMBL/GenBank/DDBJ databases">
        <authorList>
            <person name="Lanie J.A."/>
            <person name="Ng W.-L."/>
            <person name="Kazmierczak K.M."/>
            <person name="Andrzejewski T.M."/>
            <person name="Davidsen T.M."/>
            <person name="Wayne K.J."/>
            <person name="Tettelin H."/>
            <person name="Glass J.I."/>
            <person name="Rusch D."/>
            <person name="Podicherti R."/>
            <person name="Tsui H.-C.T."/>
            <person name="Winkler M.E."/>
        </authorList>
    </citation>
    <scope>NUCLEOTIDE SEQUENCE</scope>
</reference>
<dbReference type="CDD" id="cd00130">
    <property type="entry name" value="PAS"/>
    <property type="match status" value="1"/>
</dbReference>
<dbReference type="Gene3D" id="3.30.450.20">
    <property type="entry name" value="PAS domain"/>
    <property type="match status" value="1"/>
</dbReference>
<keyword evidence="1" id="KW-0805">Transcription regulation</keyword>
<dbReference type="InterPro" id="IPR000014">
    <property type="entry name" value="PAS"/>
</dbReference>
<gene>
    <name evidence="5" type="ORF">METZ01_LOCUS217979</name>
</gene>
<dbReference type="Gene3D" id="1.10.10.60">
    <property type="entry name" value="Homeodomain-like"/>
    <property type="match status" value="2"/>
</dbReference>
<feature type="domain" description="HTH araC/xylS-type" evidence="4">
    <location>
        <begin position="171"/>
        <end position="269"/>
    </location>
</feature>
<proteinExistence type="predicted"/>
<dbReference type="PRINTS" id="PR00032">
    <property type="entry name" value="HTHARAC"/>
</dbReference>
<dbReference type="AlphaFoldDB" id="A0A382FRC9"/>
<dbReference type="PROSITE" id="PS00041">
    <property type="entry name" value="HTH_ARAC_FAMILY_1"/>
    <property type="match status" value="1"/>
</dbReference>
<accession>A0A382FRC9</accession>
<dbReference type="SMART" id="SM00342">
    <property type="entry name" value="HTH_ARAC"/>
    <property type="match status" value="1"/>
</dbReference>